<protein>
    <recommendedName>
        <fullName evidence="2">DDE-1 domain-containing protein</fullName>
    </recommendedName>
</protein>
<sequence>MSIELVAVPANMTPFFQPLDLTINGAAKKFTRNEFVTYYSSTVQKELSSGKCIEDIEVDLKLSTIKPLHAQWLINLYNFFTTTEGHAITLKGWKKAGISTLLDGTTTLGPDDPFKAIYE</sequence>
<proteinExistence type="predicted"/>
<name>A0A1X7VL66_AMPQE</name>
<reference evidence="1" key="1">
    <citation type="submission" date="2017-05" db="UniProtKB">
        <authorList>
            <consortium name="EnsemblMetazoa"/>
        </authorList>
    </citation>
    <scope>IDENTIFICATION</scope>
</reference>
<accession>A0A1X7VL66</accession>
<evidence type="ECO:0008006" key="2">
    <source>
        <dbReference type="Google" id="ProtNLM"/>
    </source>
</evidence>
<evidence type="ECO:0000313" key="1">
    <source>
        <dbReference type="EnsemblMetazoa" id="Aqu2.1.40570_001"/>
    </source>
</evidence>
<dbReference type="EnsemblMetazoa" id="Aqu2.1.40570_001">
    <property type="protein sequence ID" value="Aqu2.1.40570_001"/>
    <property type="gene ID" value="Aqu2.1.40570"/>
</dbReference>
<dbReference type="InParanoid" id="A0A1X7VL66"/>
<dbReference type="AlphaFoldDB" id="A0A1X7VL66"/>
<organism evidence="1">
    <name type="scientific">Amphimedon queenslandica</name>
    <name type="common">Sponge</name>
    <dbReference type="NCBI Taxonomy" id="400682"/>
    <lineage>
        <taxon>Eukaryota</taxon>
        <taxon>Metazoa</taxon>
        <taxon>Porifera</taxon>
        <taxon>Demospongiae</taxon>
        <taxon>Heteroscleromorpha</taxon>
        <taxon>Haplosclerida</taxon>
        <taxon>Niphatidae</taxon>
        <taxon>Amphimedon</taxon>
    </lineage>
</organism>